<dbReference type="STRING" id="28200.GCA_001572935_00326"/>
<dbReference type="InterPro" id="IPR001492">
    <property type="entry name" value="Flagellin"/>
</dbReference>
<dbReference type="PANTHER" id="PTHR42792:SF1">
    <property type="entry name" value="FLAGELLAR HOOK-ASSOCIATED PROTEIN 3"/>
    <property type="match status" value="1"/>
</dbReference>
<keyword evidence="1" id="KW-0966">Cell projection</keyword>
<gene>
    <name evidence="1" type="primary">flgL</name>
    <name evidence="1" type="ORF">DF188_04270</name>
</gene>
<evidence type="ECO:0000313" key="2">
    <source>
        <dbReference type="Proteomes" id="UP000245014"/>
    </source>
</evidence>
<dbReference type="GO" id="GO:0071973">
    <property type="term" value="P:bacterial-type flagellum-dependent cell motility"/>
    <property type="evidence" value="ECO:0007669"/>
    <property type="project" value="InterPro"/>
</dbReference>
<dbReference type="GO" id="GO:0009424">
    <property type="term" value="C:bacterial-type flagellum hook"/>
    <property type="evidence" value="ECO:0007669"/>
    <property type="project" value="InterPro"/>
</dbReference>
<dbReference type="EMBL" id="QEYI01000002">
    <property type="protein sequence ID" value="PWE22334.1"/>
    <property type="molecule type" value="Genomic_DNA"/>
</dbReference>
<dbReference type="PANTHER" id="PTHR42792">
    <property type="entry name" value="FLAGELLIN"/>
    <property type="match status" value="1"/>
</dbReference>
<proteinExistence type="predicted"/>
<dbReference type="RefSeq" id="WP_109065632.1">
    <property type="nucleotide sequence ID" value="NZ_QEYG01000011.1"/>
</dbReference>
<sequence>MISGIDSTTYRLGNLDKYQAKLNFQMSGKQLQYGSDDSVTFGRLVHTQDQIRLNEGIVNQLNRAKVLNDNSDSTINEIKKIMDKINEELIKANTSTTGVEGLEAIAQQLVGYKQSLMDLGNTQTEGQYLFAGSDASVKPFSMDTNGKVTYHGDSQLRKMAVDDGSYHQRGVNGIDILTFVANTAYANGTLTFKDGDKIVDQDGNEWVLDTATNQIEKTRWDGSKEVLTAVPPVPPASEYSVDLTALGDGIRFDARRSTFDMLDDAISSLRGLDDLGNPAFPGDEAANYAFRREGISQAVDDIKKVIDSAVIAHADLGGRNKTFETALDRLSSKIVQLKIVDTELGSSNLTDVAMQLKSLEISYTAMYSTVNKTFELSLVNFMR</sequence>
<reference evidence="1 2" key="1">
    <citation type="submission" date="2018-05" db="EMBL/GenBank/DDBJ databases">
        <title>Antimicrobial susceptibility testing and genomic analysis of Arcobacter skirrowii strains and one Arcobacter butzleri isolated from German poultry farms.</title>
        <authorList>
            <person name="Haenel I."/>
            <person name="Hotzel H."/>
            <person name="Tomaso H."/>
            <person name="Busch A."/>
        </authorList>
    </citation>
    <scope>NUCLEOTIDE SEQUENCE [LARGE SCALE GENOMIC DNA]</scope>
    <source>
        <strain evidence="2">v</strain>
    </source>
</reference>
<evidence type="ECO:0000313" key="1">
    <source>
        <dbReference type="EMBL" id="PWE22334.1"/>
    </source>
</evidence>
<dbReference type="GO" id="GO:0005198">
    <property type="term" value="F:structural molecule activity"/>
    <property type="evidence" value="ECO:0007669"/>
    <property type="project" value="InterPro"/>
</dbReference>
<dbReference type="SUPFAM" id="SSF64518">
    <property type="entry name" value="Phase 1 flagellin"/>
    <property type="match status" value="1"/>
</dbReference>
<dbReference type="NCBIfam" id="TIGR02550">
    <property type="entry name" value="flagell_flgL"/>
    <property type="match status" value="1"/>
</dbReference>
<dbReference type="InterPro" id="IPR013384">
    <property type="entry name" value="Flagell_FlgL"/>
</dbReference>
<comment type="caution">
    <text evidence="1">The sequence shown here is derived from an EMBL/GenBank/DDBJ whole genome shotgun (WGS) entry which is preliminary data.</text>
</comment>
<dbReference type="Gene3D" id="1.20.1330.10">
    <property type="entry name" value="f41 fragment of flagellin, N-terminal domain"/>
    <property type="match status" value="1"/>
</dbReference>
<dbReference type="Proteomes" id="UP000245014">
    <property type="component" value="Unassembled WGS sequence"/>
</dbReference>
<dbReference type="AlphaFoldDB" id="A0A2U2C240"/>
<organism evidence="1 2">
    <name type="scientific">Aliarcobacter skirrowii</name>
    <dbReference type="NCBI Taxonomy" id="28200"/>
    <lineage>
        <taxon>Bacteria</taxon>
        <taxon>Pseudomonadati</taxon>
        <taxon>Campylobacterota</taxon>
        <taxon>Epsilonproteobacteria</taxon>
        <taxon>Campylobacterales</taxon>
        <taxon>Arcobacteraceae</taxon>
        <taxon>Aliarcobacter</taxon>
    </lineage>
</organism>
<keyword evidence="1" id="KW-0969">Cilium</keyword>
<accession>A0A2U2C240</accession>
<protein>
    <submittedName>
        <fullName evidence="1">Flagellar hook-associated protein 3</fullName>
    </submittedName>
</protein>
<keyword evidence="1" id="KW-0282">Flagellum</keyword>
<name>A0A2U2C240_9BACT</name>